<comment type="caution">
    <text evidence="1">The sequence shown here is derived from an EMBL/GenBank/DDBJ whole genome shotgun (WGS) entry which is preliminary data.</text>
</comment>
<name>A0A4R6ISN0_9BACT</name>
<accession>A0A4R6ISN0</accession>
<dbReference type="EMBL" id="SNWP01000013">
    <property type="protein sequence ID" value="TDO25494.1"/>
    <property type="molecule type" value="Genomic_DNA"/>
</dbReference>
<organism evidence="1 2">
    <name type="scientific">Sediminibacterium goheungense</name>
    <dbReference type="NCBI Taxonomy" id="1086393"/>
    <lineage>
        <taxon>Bacteria</taxon>
        <taxon>Pseudomonadati</taxon>
        <taxon>Bacteroidota</taxon>
        <taxon>Chitinophagia</taxon>
        <taxon>Chitinophagales</taxon>
        <taxon>Chitinophagaceae</taxon>
        <taxon>Sediminibacterium</taxon>
    </lineage>
</organism>
<gene>
    <name evidence="1" type="ORF">BC659_3036</name>
</gene>
<evidence type="ECO:0000313" key="1">
    <source>
        <dbReference type="EMBL" id="TDO25494.1"/>
    </source>
</evidence>
<dbReference type="Proteomes" id="UP000295741">
    <property type="component" value="Unassembled WGS sequence"/>
</dbReference>
<dbReference type="RefSeq" id="WP_133475600.1">
    <property type="nucleotide sequence ID" value="NZ_SNWP01000013.1"/>
</dbReference>
<keyword evidence="2" id="KW-1185">Reference proteome</keyword>
<dbReference type="OrthoDB" id="2582440at2"/>
<evidence type="ECO:0000313" key="2">
    <source>
        <dbReference type="Proteomes" id="UP000295741"/>
    </source>
</evidence>
<sequence>MFFLSNSASGQITYFNSSSNPADNAALASATVTVTPPGSMLQGDLVILVGQRRASNITLTISATGGQTWNALPVLTGTTNVSPRIFWCRFNGTWTANPSVAMTAASANTVVMHVFRPPGRNYSWAVDVAQATTAHASAATITRTGVTTTNGSTVTLAAWFTADVNQWGTPSAGWTTTGSGQYRNTQAGNSQSCTFAHQIRTTAGATGDVSKTQTSSGPDPTRSAIVTFYPYRTNMSAYVLE</sequence>
<protein>
    <submittedName>
        <fullName evidence="1">Uncharacterized protein</fullName>
    </submittedName>
</protein>
<reference evidence="1 2" key="1">
    <citation type="submission" date="2019-03" db="EMBL/GenBank/DDBJ databases">
        <title>Genomic Encyclopedia of Archaeal and Bacterial Type Strains, Phase II (KMG-II): from individual species to whole genera.</title>
        <authorList>
            <person name="Goeker M."/>
        </authorList>
    </citation>
    <scope>NUCLEOTIDE SEQUENCE [LARGE SCALE GENOMIC DNA]</scope>
    <source>
        <strain evidence="1 2">DSM 28323</strain>
    </source>
</reference>
<proteinExistence type="predicted"/>
<dbReference type="AlphaFoldDB" id="A0A4R6ISN0"/>